<dbReference type="Pfam" id="PF02625">
    <property type="entry name" value="XdhC_CoxI"/>
    <property type="match status" value="1"/>
</dbReference>
<keyword evidence="4" id="KW-1185">Reference proteome</keyword>
<dbReference type="InterPro" id="IPR052698">
    <property type="entry name" value="MoCofactor_Util/Proc"/>
</dbReference>
<dbReference type="STRING" id="1458461.BN1012_Phect1498"/>
<dbReference type="HOGENOM" id="CLU_041115_2_1_5"/>
<gene>
    <name evidence="3" type="ORF">BN1012_Phect1498</name>
</gene>
<evidence type="ECO:0000313" key="4">
    <source>
        <dbReference type="Proteomes" id="UP000032160"/>
    </source>
</evidence>
<dbReference type="RefSeq" id="WP_043950282.1">
    <property type="nucleotide sequence ID" value="NZ_HG966617.1"/>
</dbReference>
<dbReference type="Gene3D" id="3.40.50.720">
    <property type="entry name" value="NAD(P)-binding Rossmann-like Domain"/>
    <property type="match status" value="1"/>
</dbReference>
<name>X5MD02_9HYPH</name>
<protein>
    <submittedName>
        <fullName evidence="3">Xanthine and CO dehydrogenases maturation factor,XdhC/CoxF family</fullName>
    </submittedName>
</protein>
<evidence type="ECO:0000259" key="2">
    <source>
        <dbReference type="Pfam" id="PF13478"/>
    </source>
</evidence>
<feature type="domain" description="XdhC- CoxI" evidence="1">
    <location>
        <begin position="18"/>
        <end position="84"/>
    </location>
</feature>
<dbReference type="KEGG" id="pect:BN1012_Phect1498"/>
<dbReference type="AlphaFoldDB" id="X5MD02"/>
<dbReference type="Pfam" id="PF13478">
    <property type="entry name" value="XdhC_C"/>
    <property type="match status" value="1"/>
</dbReference>
<dbReference type="PATRIC" id="fig|1458461.3.peg.1497"/>
<accession>X5MD02</accession>
<dbReference type="PANTHER" id="PTHR30388">
    <property type="entry name" value="ALDEHYDE OXIDOREDUCTASE MOLYBDENUM COFACTOR ASSEMBLY PROTEIN"/>
    <property type="match status" value="1"/>
</dbReference>
<dbReference type="InterPro" id="IPR003777">
    <property type="entry name" value="XdhC_CoxI"/>
</dbReference>
<proteinExistence type="predicted"/>
<dbReference type="EMBL" id="HG966617">
    <property type="protein sequence ID" value="CDO59712.1"/>
    <property type="molecule type" value="Genomic_DNA"/>
</dbReference>
<dbReference type="PANTHER" id="PTHR30388:SF4">
    <property type="entry name" value="MOLYBDENUM COFACTOR INSERTION CHAPERONE PAOD"/>
    <property type="match status" value="1"/>
</dbReference>
<reference evidence="3 4" key="1">
    <citation type="journal article" date="2014" name="Front. Genet.">
        <title>Genome and metabolic network of "Candidatus Phaeomarinobacter ectocarpi" Ec32, a new candidate genus of Alphaproteobacteria frequently associated with brown algae.</title>
        <authorList>
            <person name="Dittami S.M."/>
            <person name="Barbeyron T."/>
            <person name="Boyen C."/>
            <person name="Cambefort J."/>
            <person name="Collet G."/>
            <person name="Delage L."/>
            <person name="Gobet A."/>
            <person name="Groisillier A."/>
            <person name="Leblanc C."/>
            <person name="Michel G."/>
            <person name="Scornet D."/>
            <person name="Siegel A."/>
            <person name="Tapia J.E."/>
            <person name="Tonon T."/>
        </authorList>
    </citation>
    <scope>NUCLEOTIDE SEQUENCE [LARGE SCALE GENOMIC DNA]</scope>
    <source>
        <strain evidence="3 4">Ec32</strain>
    </source>
</reference>
<sequence length="312" mass="33215">MSSFTHSEDVFSFLAQAQKAGRQTALVAVTETVGGGLRAPGALMGVDEDGGHAGYVSNGCVDADVILNAQQAITDGKTRLLTYGAGSPFLDIRLPCGGKLSMIVVPSPDPDTLRWALSQLEGRRAASLTVSDAGISICNDMPEETHWADDTLHLRIVPKLRLRIAGRGEELIALGKLAAAADFSVVIQSPDDVTLDRAAQSGLTCDRLTTTQSLPALADDEWTAFALMFHDQDWEIPLVQQTLAGPAFWLGAVGSHRTHQVRCEALRDAGVSKEGVRRLKGPIGLIPRTRDASMLAVSTLAEIAGCYKDLEA</sequence>
<organism evidence="3 4">
    <name type="scientific">Candidatus Phaeomarinibacter ectocarpi</name>
    <dbReference type="NCBI Taxonomy" id="1458461"/>
    <lineage>
        <taxon>Bacteria</taxon>
        <taxon>Pseudomonadati</taxon>
        <taxon>Pseudomonadota</taxon>
        <taxon>Alphaproteobacteria</taxon>
        <taxon>Hyphomicrobiales</taxon>
        <taxon>Parvibaculaceae</taxon>
        <taxon>Candidatus Phaeomarinibacter</taxon>
    </lineage>
</organism>
<feature type="domain" description="XdhC Rossmann" evidence="2">
    <location>
        <begin position="162"/>
        <end position="303"/>
    </location>
</feature>
<evidence type="ECO:0000313" key="3">
    <source>
        <dbReference type="EMBL" id="CDO59712.1"/>
    </source>
</evidence>
<dbReference type="Proteomes" id="UP000032160">
    <property type="component" value="Chromosome I"/>
</dbReference>
<dbReference type="OrthoDB" id="9815497at2"/>
<evidence type="ECO:0000259" key="1">
    <source>
        <dbReference type="Pfam" id="PF02625"/>
    </source>
</evidence>
<dbReference type="InterPro" id="IPR027051">
    <property type="entry name" value="XdhC_Rossmann_dom"/>
</dbReference>